<accession>A0ABR2VCF5</accession>
<dbReference type="Proteomes" id="UP001408356">
    <property type="component" value="Unassembled WGS sequence"/>
</dbReference>
<evidence type="ECO:0000313" key="1">
    <source>
        <dbReference type="EMBL" id="KAK9424597.1"/>
    </source>
</evidence>
<keyword evidence="2" id="KW-1185">Reference proteome</keyword>
<organism evidence="1 2">
    <name type="scientific">Seiridium unicorne</name>
    <dbReference type="NCBI Taxonomy" id="138068"/>
    <lineage>
        <taxon>Eukaryota</taxon>
        <taxon>Fungi</taxon>
        <taxon>Dikarya</taxon>
        <taxon>Ascomycota</taxon>
        <taxon>Pezizomycotina</taxon>
        <taxon>Sordariomycetes</taxon>
        <taxon>Xylariomycetidae</taxon>
        <taxon>Amphisphaeriales</taxon>
        <taxon>Sporocadaceae</taxon>
        <taxon>Seiridium</taxon>
    </lineage>
</organism>
<name>A0ABR2VCF5_9PEZI</name>
<gene>
    <name evidence="1" type="ORF">SUNI508_03473</name>
</gene>
<dbReference type="EMBL" id="JARVKF010000035">
    <property type="protein sequence ID" value="KAK9424597.1"/>
    <property type="molecule type" value="Genomic_DNA"/>
</dbReference>
<protein>
    <submittedName>
        <fullName evidence="1">Uncharacterized protein</fullName>
    </submittedName>
</protein>
<proteinExistence type="predicted"/>
<sequence>MYDVATASKTGTQHEYLRTPGYRRVFLLVSGILELWHPYFLGSPPSGRLGCAVSSTRFALSSVSTARQSGCPVPSVQRIAGLNRAPTPKEHSAPFPEAFSLTCRKQKVGTNGALLGKSPLVSMFLVAPQLGDFIVASAKPTDTLHLDTHVCTHREPSTVHANPELSPLHLKVIRVLASRSAPTAYSTNHRIAHGTCEA</sequence>
<evidence type="ECO:0000313" key="2">
    <source>
        <dbReference type="Proteomes" id="UP001408356"/>
    </source>
</evidence>
<reference evidence="1 2" key="1">
    <citation type="journal article" date="2024" name="J. Plant Pathol.">
        <title>Sequence and assembly of the genome of Seiridium unicorne, isolate CBS 538.82, causal agent of cypress canker disease.</title>
        <authorList>
            <person name="Scali E."/>
            <person name="Rocca G.D."/>
            <person name="Danti R."/>
            <person name="Garbelotto M."/>
            <person name="Barberini S."/>
            <person name="Baroncelli R."/>
            <person name="Emiliani G."/>
        </authorList>
    </citation>
    <scope>NUCLEOTIDE SEQUENCE [LARGE SCALE GENOMIC DNA]</scope>
    <source>
        <strain evidence="1 2">BM-138-508</strain>
    </source>
</reference>
<comment type="caution">
    <text evidence="1">The sequence shown here is derived from an EMBL/GenBank/DDBJ whole genome shotgun (WGS) entry which is preliminary data.</text>
</comment>